<reference evidence="2" key="1">
    <citation type="submission" date="2007-11" db="EMBL/GenBank/DDBJ databases">
        <title>Complete sequence of Petroga mobilis SJ95.</title>
        <authorList>
            <consortium name="US DOE Joint Genome Institute"/>
            <person name="Copeland A."/>
            <person name="Lucas S."/>
            <person name="Lapidus A."/>
            <person name="Barry K."/>
            <person name="Glavina del Rio T."/>
            <person name="Dalin E."/>
            <person name="Tice H."/>
            <person name="Pitluck S."/>
            <person name="Meincke L."/>
            <person name="Brettin T."/>
            <person name="Bruce D."/>
            <person name="Detter J.C."/>
            <person name="Han C."/>
            <person name="Kuske C.R."/>
            <person name="Schmutz J."/>
            <person name="Larimer F."/>
            <person name="Land M."/>
            <person name="Hauser L."/>
            <person name="Kyrpides N."/>
            <person name="Mikhailova N."/>
            <person name="Noll K."/>
            <person name="Richardson P."/>
        </authorList>
    </citation>
    <scope>NUCLEOTIDE SEQUENCE [LARGE SCALE GENOMIC DNA]</scope>
    <source>
        <strain evidence="2">SJ95</strain>
    </source>
</reference>
<dbReference type="eggNOG" id="COG4804">
    <property type="taxonomic scope" value="Bacteria"/>
</dbReference>
<accession>A9BIV6</accession>
<protein>
    <recommendedName>
        <fullName evidence="1">YhcG N-terminal domain-containing protein</fullName>
    </recommendedName>
</protein>
<organism evidence="2 3">
    <name type="scientific">Petrotoga mobilis (strain DSM 10674 / SJ95)</name>
    <dbReference type="NCBI Taxonomy" id="403833"/>
    <lineage>
        <taxon>Bacteria</taxon>
        <taxon>Thermotogati</taxon>
        <taxon>Thermotogota</taxon>
        <taxon>Thermotogae</taxon>
        <taxon>Petrotogales</taxon>
        <taxon>Petrotogaceae</taxon>
        <taxon>Petrotoga</taxon>
    </lineage>
</organism>
<dbReference type="PANTHER" id="PTHR30547:SF0">
    <property type="entry name" value="BLR8175 PROTEIN"/>
    <property type="match status" value="1"/>
</dbReference>
<dbReference type="Pfam" id="PF17761">
    <property type="entry name" value="DUF1016_N"/>
    <property type="match status" value="1"/>
</dbReference>
<gene>
    <name evidence="2" type="ordered locus">Pmob_1752</name>
</gene>
<keyword evidence="3" id="KW-1185">Reference proteome</keyword>
<proteinExistence type="predicted"/>
<dbReference type="KEGG" id="pmo:Pmob_1752"/>
<dbReference type="InterPro" id="IPR053148">
    <property type="entry name" value="PD-DEXK-like_domain"/>
</dbReference>
<evidence type="ECO:0000313" key="2">
    <source>
        <dbReference type="EMBL" id="ABX32444.1"/>
    </source>
</evidence>
<evidence type="ECO:0000259" key="1">
    <source>
        <dbReference type="Pfam" id="PF17761"/>
    </source>
</evidence>
<dbReference type="PANTHER" id="PTHR30547">
    <property type="entry name" value="UNCHARACTERIZED PROTEIN YHCG-RELATED"/>
    <property type="match status" value="1"/>
</dbReference>
<dbReference type="InterPro" id="IPR041527">
    <property type="entry name" value="YhcG_N"/>
</dbReference>
<dbReference type="STRING" id="403833.Pmob_1752"/>
<dbReference type="HOGENOM" id="CLU_046640_4_0_0"/>
<dbReference type="RefSeq" id="WP_012209541.1">
    <property type="nucleotide sequence ID" value="NC_010003.1"/>
</dbReference>
<name>A9BIV6_PETMO</name>
<dbReference type="Proteomes" id="UP000000789">
    <property type="component" value="Chromosome"/>
</dbReference>
<dbReference type="OrthoDB" id="9801263at2"/>
<dbReference type="EMBL" id="CP000879">
    <property type="protein sequence ID" value="ABX32444.1"/>
    <property type="molecule type" value="Genomic_DNA"/>
</dbReference>
<evidence type="ECO:0000313" key="3">
    <source>
        <dbReference type="Proteomes" id="UP000000789"/>
    </source>
</evidence>
<dbReference type="AlphaFoldDB" id="A9BIV6"/>
<feature type="domain" description="YhcG N-terminal" evidence="1">
    <location>
        <begin position="17"/>
        <end position="151"/>
    </location>
</feature>
<sequence length="167" mass="19328">MDSDIIKRAEYTEFINELKERIQIAQTKAILSVNRELIYLYWNIGKSIVEKQEDMGWGKSVVEQLAKDLRREFPDVKGFSSRNIWRMRAFYLAFTEDVIKLSQAVPESSSKDLAQLVLALDGVNLPQAVAEIPWGHNLTIINKIKDEKQRKLKKQIKANLEELAYGF</sequence>